<keyword evidence="5" id="KW-0479">Metal-binding</keyword>
<dbReference type="EMBL" id="BPVZ01000011">
    <property type="protein sequence ID" value="GKU97336.1"/>
    <property type="molecule type" value="Genomic_DNA"/>
</dbReference>
<dbReference type="InterPro" id="IPR000812">
    <property type="entry name" value="TFIIB"/>
</dbReference>
<feature type="domain" description="TFIIB-type" evidence="6">
    <location>
        <begin position="2"/>
        <end position="34"/>
    </location>
</feature>
<dbReference type="PANTHER" id="PTHR11618">
    <property type="entry name" value="TRANSCRIPTION INITIATION FACTOR IIB-RELATED"/>
    <property type="match status" value="1"/>
</dbReference>
<keyword evidence="8" id="KW-1185">Reference proteome</keyword>
<organism evidence="7 8">
    <name type="scientific">Rubroshorea leprosula</name>
    <dbReference type="NCBI Taxonomy" id="152421"/>
    <lineage>
        <taxon>Eukaryota</taxon>
        <taxon>Viridiplantae</taxon>
        <taxon>Streptophyta</taxon>
        <taxon>Embryophyta</taxon>
        <taxon>Tracheophyta</taxon>
        <taxon>Spermatophyta</taxon>
        <taxon>Magnoliopsida</taxon>
        <taxon>eudicotyledons</taxon>
        <taxon>Gunneridae</taxon>
        <taxon>Pentapetalae</taxon>
        <taxon>rosids</taxon>
        <taxon>malvids</taxon>
        <taxon>Malvales</taxon>
        <taxon>Dipterocarpaceae</taxon>
        <taxon>Rubroshorea</taxon>
    </lineage>
</organism>
<gene>
    <name evidence="7" type="ORF">SLEP1_g10498</name>
</gene>
<dbReference type="Gene3D" id="1.10.472.10">
    <property type="entry name" value="Cyclin-like"/>
    <property type="match status" value="1"/>
</dbReference>
<dbReference type="InterPro" id="IPR036915">
    <property type="entry name" value="Cyclin-like_sf"/>
</dbReference>
<evidence type="ECO:0000313" key="7">
    <source>
        <dbReference type="EMBL" id="GKU97336.1"/>
    </source>
</evidence>
<dbReference type="GO" id="GO:0097550">
    <property type="term" value="C:transcription preinitiation complex"/>
    <property type="evidence" value="ECO:0007669"/>
    <property type="project" value="TreeGrafter"/>
</dbReference>
<keyword evidence="5" id="KW-0863">Zinc-finger</keyword>
<dbReference type="Gene3D" id="1.10.472.170">
    <property type="match status" value="1"/>
</dbReference>
<comment type="caution">
    <text evidence="7">The sequence shown here is derived from an EMBL/GenBank/DDBJ whole genome shotgun (WGS) entry which is preliminary data.</text>
</comment>
<comment type="similarity">
    <text evidence="1">Belongs to the TFIIB family.</text>
</comment>
<evidence type="ECO:0000256" key="3">
    <source>
        <dbReference type="ARBA" id="ARBA00023015"/>
    </source>
</evidence>
<dbReference type="PRINTS" id="PR00685">
    <property type="entry name" value="TIFACTORIIB"/>
</dbReference>
<dbReference type="InterPro" id="IPR013137">
    <property type="entry name" value="Znf_TFIIB"/>
</dbReference>
<evidence type="ECO:0000256" key="4">
    <source>
        <dbReference type="ARBA" id="ARBA00023163"/>
    </source>
</evidence>
<dbReference type="PANTHER" id="PTHR11618:SF81">
    <property type="entry name" value="TRANSCRIPTION INITIATION FACTOR IIB-LIKE"/>
    <property type="match status" value="1"/>
</dbReference>
<keyword evidence="2" id="KW-0677">Repeat</keyword>
<dbReference type="PROSITE" id="PS00782">
    <property type="entry name" value="TFIIB"/>
    <property type="match status" value="1"/>
</dbReference>
<dbReference type="PROSITE" id="PS51134">
    <property type="entry name" value="ZF_TFIIB"/>
    <property type="match status" value="1"/>
</dbReference>
<dbReference type="Pfam" id="PF00382">
    <property type="entry name" value="TFIIB"/>
    <property type="match status" value="2"/>
</dbReference>
<keyword evidence="3" id="KW-0805">Transcription regulation</keyword>
<dbReference type="InterPro" id="IPR023486">
    <property type="entry name" value="TFIIB_CS"/>
</dbReference>
<evidence type="ECO:0000256" key="5">
    <source>
        <dbReference type="PROSITE-ProRule" id="PRU00469"/>
    </source>
</evidence>
<dbReference type="SUPFAM" id="SSF47954">
    <property type="entry name" value="Cyclin-like"/>
    <property type="match status" value="2"/>
</dbReference>
<keyword evidence="4" id="KW-0804">Transcription</keyword>
<dbReference type="GO" id="GO:0017025">
    <property type="term" value="F:TBP-class protein binding"/>
    <property type="evidence" value="ECO:0007669"/>
    <property type="project" value="InterPro"/>
</dbReference>
<dbReference type="AlphaFoldDB" id="A0AAV5IGT0"/>
<proteinExistence type="inferred from homology"/>
<dbReference type="InterPro" id="IPR013150">
    <property type="entry name" value="TFIIB_cyclin"/>
</dbReference>
<dbReference type="Proteomes" id="UP001054252">
    <property type="component" value="Unassembled WGS sequence"/>
</dbReference>
<name>A0AAV5IGT0_9ROSI</name>
<sequence length="305" mass="33622">MEFSQCIDCKKETEVIIDHRSGDTICSGCGLVLESYRIDDTSEWRTFADDSDSRDPTRVGSPTNPFLDGGGLSTCITTSRKDGSVTEVFRSQKHAHNGDRNLIRGFKIISDMAERLGLVAAIKDRANQIYKNVDEQKSCKGRNLNAVLAAALFIACREAKLSRTLKEIATVAEGVRTKDIHKAALCIRKQTDIETAAAAVPASELVRRFCSKISMKNNEIKAVQEAVQKSADLDIRRNPKSVLAAIIYMITELSDAKKPLQDIASATEVAECTIKKSFKDLSPYASRLIPSWYAGEEDIKKISCP</sequence>
<evidence type="ECO:0000259" key="6">
    <source>
        <dbReference type="PROSITE" id="PS51134"/>
    </source>
</evidence>
<reference evidence="7 8" key="1">
    <citation type="journal article" date="2021" name="Commun. Biol.">
        <title>The genome of Shorea leprosula (Dipterocarpaceae) highlights the ecological relevance of drought in aseasonal tropical rainforests.</title>
        <authorList>
            <person name="Ng K.K.S."/>
            <person name="Kobayashi M.J."/>
            <person name="Fawcett J.A."/>
            <person name="Hatakeyama M."/>
            <person name="Paape T."/>
            <person name="Ng C.H."/>
            <person name="Ang C.C."/>
            <person name="Tnah L.H."/>
            <person name="Lee C.T."/>
            <person name="Nishiyama T."/>
            <person name="Sese J."/>
            <person name="O'Brien M.J."/>
            <person name="Copetti D."/>
            <person name="Mohd Noor M.I."/>
            <person name="Ong R.C."/>
            <person name="Putra M."/>
            <person name="Sireger I.Z."/>
            <person name="Indrioko S."/>
            <person name="Kosugi Y."/>
            <person name="Izuno A."/>
            <person name="Isagi Y."/>
            <person name="Lee S.L."/>
            <person name="Shimizu K.K."/>
        </authorList>
    </citation>
    <scope>NUCLEOTIDE SEQUENCE [LARGE SCALE GENOMIC DNA]</scope>
    <source>
        <strain evidence="7">214</strain>
    </source>
</reference>
<dbReference type="Pfam" id="PF08271">
    <property type="entry name" value="Zn_Ribbon_TF"/>
    <property type="match status" value="1"/>
</dbReference>
<protein>
    <recommendedName>
        <fullName evidence="6">TFIIB-type domain-containing protein</fullName>
    </recommendedName>
</protein>
<accession>A0AAV5IGT0</accession>
<evidence type="ECO:0000256" key="1">
    <source>
        <dbReference type="ARBA" id="ARBA00010857"/>
    </source>
</evidence>
<dbReference type="FunFam" id="1.10.472.170:FF:000001">
    <property type="entry name" value="Transcription initiation factor IIB"/>
    <property type="match status" value="1"/>
</dbReference>
<evidence type="ECO:0000256" key="2">
    <source>
        <dbReference type="ARBA" id="ARBA00022737"/>
    </source>
</evidence>
<dbReference type="SUPFAM" id="SSF57783">
    <property type="entry name" value="Zinc beta-ribbon"/>
    <property type="match status" value="1"/>
</dbReference>
<dbReference type="GO" id="GO:0008270">
    <property type="term" value="F:zinc ion binding"/>
    <property type="evidence" value="ECO:0007669"/>
    <property type="project" value="UniProtKB-KW"/>
</dbReference>
<evidence type="ECO:0000313" key="8">
    <source>
        <dbReference type="Proteomes" id="UP001054252"/>
    </source>
</evidence>
<keyword evidence="5" id="KW-0862">Zinc</keyword>
<dbReference type="GO" id="GO:0005634">
    <property type="term" value="C:nucleus"/>
    <property type="evidence" value="ECO:0007669"/>
    <property type="project" value="TreeGrafter"/>
</dbReference>
<dbReference type="GO" id="GO:0070897">
    <property type="term" value="P:transcription preinitiation complex assembly"/>
    <property type="evidence" value="ECO:0007669"/>
    <property type="project" value="InterPro"/>
</dbReference>